<dbReference type="AlphaFoldDB" id="A0A5B7JP01"/>
<evidence type="ECO:0000256" key="1">
    <source>
        <dbReference type="SAM" id="MobiDB-lite"/>
    </source>
</evidence>
<organism evidence="2 3">
    <name type="scientific">Portunus trituberculatus</name>
    <name type="common">Swimming crab</name>
    <name type="synonym">Neptunus trituberculatus</name>
    <dbReference type="NCBI Taxonomy" id="210409"/>
    <lineage>
        <taxon>Eukaryota</taxon>
        <taxon>Metazoa</taxon>
        <taxon>Ecdysozoa</taxon>
        <taxon>Arthropoda</taxon>
        <taxon>Crustacea</taxon>
        <taxon>Multicrustacea</taxon>
        <taxon>Malacostraca</taxon>
        <taxon>Eumalacostraca</taxon>
        <taxon>Eucarida</taxon>
        <taxon>Decapoda</taxon>
        <taxon>Pleocyemata</taxon>
        <taxon>Brachyura</taxon>
        <taxon>Eubrachyura</taxon>
        <taxon>Portunoidea</taxon>
        <taxon>Portunidae</taxon>
        <taxon>Portuninae</taxon>
        <taxon>Portunus</taxon>
    </lineage>
</organism>
<dbReference type="Proteomes" id="UP000324222">
    <property type="component" value="Unassembled WGS sequence"/>
</dbReference>
<feature type="compositionally biased region" description="Polar residues" evidence="1">
    <location>
        <begin position="41"/>
        <end position="56"/>
    </location>
</feature>
<comment type="caution">
    <text evidence="2">The sequence shown here is derived from an EMBL/GenBank/DDBJ whole genome shotgun (WGS) entry which is preliminary data.</text>
</comment>
<name>A0A5B7JP01_PORTR</name>
<accession>A0A5B7JP01</accession>
<keyword evidence="3" id="KW-1185">Reference proteome</keyword>
<sequence>MLTGRDRGAAEVTRAGGGGAADPEGMHDPGIAVSGMKASCQARQKASKDSVTSPHNLTLEPPVTAR</sequence>
<proteinExistence type="predicted"/>
<reference evidence="2 3" key="1">
    <citation type="submission" date="2019-05" db="EMBL/GenBank/DDBJ databases">
        <title>Another draft genome of Portunus trituberculatus and its Hox gene families provides insights of decapod evolution.</title>
        <authorList>
            <person name="Jeong J.-H."/>
            <person name="Song I."/>
            <person name="Kim S."/>
            <person name="Choi T."/>
            <person name="Kim D."/>
            <person name="Ryu S."/>
            <person name="Kim W."/>
        </authorList>
    </citation>
    <scope>NUCLEOTIDE SEQUENCE [LARGE SCALE GENOMIC DNA]</scope>
    <source>
        <tissue evidence="2">Muscle</tissue>
    </source>
</reference>
<feature type="region of interest" description="Disordered" evidence="1">
    <location>
        <begin position="1"/>
        <end position="66"/>
    </location>
</feature>
<evidence type="ECO:0000313" key="2">
    <source>
        <dbReference type="EMBL" id="MPC94837.1"/>
    </source>
</evidence>
<evidence type="ECO:0000313" key="3">
    <source>
        <dbReference type="Proteomes" id="UP000324222"/>
    </source>
</evidence>
<dbReference type="EMBL" id="VSRR010100021">
    <property type="protein sequence ID" value="MPC94837.1"/>
    <property type="molecule type" value="Genomic_DNA"/>
</dbReference>
<gene>
    <name evidence="2" type="ORF">E2C01_090025</name>
</gene>
<protein>
    <submittedName>
        <fullName evidence="2">Uncharacterized protein</fullName>
    </submittedName>
</protein>